<feature type="transmembrane region" description="Helical" evidence="8">
    <location>
        <begin position="388"/>
        <end position="405"/>
    </location>
</feature>
<sequence>MNEDEHLRIRTSTSSSISSSSSMSSQLKSTQSYESFSFRAIIGGIFIGSILAFINTYFGLQTGWVSMMSLQSSILGFSLFKILPTSRRHPFTISENILLQTTSTAVGSMPLTAGLVGIIPAFAQLDPTLDGSNPILFSPFKLISWSFGLAFFGVFLAIPLRNQVIIKEKLVFPSGTATAHLLALLHNKPISKTDRSLSTPTSDPVRNSPQLFNSSEPSFQQKQWKLFILTFSVSLLHILSSIAFPVLYAIPIFDLFGPLAHDWSWWFTPSLAFVGQGMIMGLHTTYSMMCGAIFGWLFLSPLSVYQGWATHDSVKGWILWPALSIMIIESILSLISVIISLLVTWSSTTDYIQATAEENDVEVAITGRYLSSETLEPYKIISFRSVKVGFVISSLVCVIIMGILFERMKWWATILALVLASIFSLLGVRALGETDLNPVTSIGKISQLIFGFVQPNNLVANLVAGGISEAGAMQAGEIMQDFKTAELHGVDPNQMFYGQMIGSFVSVFVSSGIYALYSNAYKLPSTAFPVPSAAVWLSLARLINQNGLPQGSRPAMIVSGFIFSVIGSLQLLNKTYKRRRPQNRLLQRCLNRISLSWYFPSGIPFATGMINTPSFSIGRFIGGLVAYQIVGPGSKDTDRQKQKKIWLIVVASGFVLGEGIGSIIGLISKIFFNLNPISCWGCDSFGGGYCGGC</sequence>
<evidence type="ECO:0000256" key="4">
    <source>
        <dbReference type="ARBA" id="ARBA00022692"/>
    </source>
</evidence>
<dbReference type="GO" id="GO:0000329">
    <property type="term" value="C:fungal-type vacuole membrane"/>
    <property type="evidence" value="ECO:0007669"/>
    <property type="project" value="TreeGrafter"/>
</dbReference>
<feature type="transmembrane region" description="Helical" evidence="8">
    <location>
        <begin position="320"/>
        <end position="343"/>
    </location>
</feature>
<comment type="similarity">
    <text evidence="2">Belongs to the oligopeptide OPT transporter family.</text>
</comment>
<evidence type="ECO:0000313" key="9">
    <source>
        <dbReference type="EMBL" id="MBW0495914.1"/>
    </source>
</evidence>
<feature type="transmembrane region" description="Helical" evidence="8">
    <location>
        <begin position="226"/>
        <end position="251"/>
    </location>
</feature>
<evidence type="ECO:0000256" key="2">
    <source>
        <dbReference type="ARBA" id="ARBA00008807"/>
    </source>
</evidence>
<comment type="caution">
    <text evidence="9">The sequence shown here is derived from an EMBL/GenBank/DDBJ whole genome shotgun (WGS) entry which is preliminary data.</text>
</comment>
<dbReference type="InterPro" id="IPR004813">
    <property type="entry name" value="OPT"/>
</dbReference>
<dbReference type="EMBL" id="AVOT02013353">
    <property type="protein sequence ID" value="MBW0495914.1"/>
    <property type="molecule type" value="Genomic_DNA"/>
</dbReference>
<feature type="transmembrane region" description="Helical" evidence="8">
    <location>
        <begin position="645"/>
        <end position="667"/>
    </location>
</feature>
<dbReference type="InterPro" id="IPR045035">
    <property type="entry name" value="YSL-like"/>
</dbReference>
<proteinExistence type="inferred from homology"/>
<dbReference type="PANTHER" id="PTHR31645:SF0">
    <property type="entry name" value="OLIGOPEPTIDE TRANSPORTER YGL114W-RELATED"/>
    <property type="match status" value="1"/>
</dbReference>
<comment type="subcellular location">
    <subcellularLocation>
        <location evidence="1">Membrane</location>
        <topology evidence="1">Multi-pass membrane protein</topology>
    </subcellularLocation>
</comment>
<evidence type="ECO:0000256" key="6">
    <source>
        <dbReference type="ARBA" id="ARBA00023136"/>
    </source>
</evidence>
<evidence type="ECO:0000256" key="1">
    <source>
        <dbReference type="ARBA" id="ARBA00004141"/>
    </source>
</evidence>
<dbReference type="AlphaFoldDB" id="A0A9Q3D343"/>
<dbReference type="Pfam" id="PF03169">
    <property type="entry name" value="OPT"/>
    <property type="match status" value="1"/>
</dbReference>
<keyword evidence="5 8" id="KW-1133">Transmembrane helix</keyword>
<evidence type="ECO:0000256" key="5">
    <source>
        <dbReference type="ARBA" id="ARBA00022989"/>
    </source>
</evidence>
<evidence type="ECO:0008006" key="11">
    <source>
        <dbReference type="Google" id="ProtNLM"/>
    </source>
</evidence>
<feature type="region of interest" description="Disordered" evidence="7">
    <location>
        <begin position="1"/>
        <end position="23"/>
    </location>
</feature>
<feature type="transmembrane region" description="Helical" evidence="8">
    <location>
        <begin position="616"/>
        <end position="633"/>
    </location>
</feature>
<dbReference type="GO" id="GO:0035673">
    <property type="term" value="F:oligopeptide transmembrane transporter activity"/>
    <property type="evidence" value="ECO:0007669"/>
    <property type="project" value="InterPro"/>
</dbReference>
<feature type="compositionally biased region" description="Low complexity" evidence="7">
    <location>
        <begin position="11"/>
        <end position="23"/>
    </location>
</feature>
<feature type="transmembrane region" description="Helical" evidence="8">
    <location>
        <begin position="554"/>
        <end position="572"/>
    </location>
</feature>
<feature type="transmembrane region" description="Helical" evidence="8">
    <location>
        <begin position="411"/>
        <end position="431"/>
    </location>
</feature>
<dbReference type="PANTHER" id="PTHR31645">
    <property type="entry name" value="OLIGOPEPTIDE TRANSPORTER YGL114W-RELATED"/>
    <property type="match status" value="1"/>
</dbReference>
<keyword evidence="10" id="KW-1185">Reference proteome</keyword>
<dbReference type="NCBIfam" id="TIGR00728">
    <property type="entry name" value="OPT_sfam"/>
    <property type="match status" value="1"/>
</dbReference>
<organism evidence="9 10">
    <name type="scientific">Austropuccinia psidii MF-1</name>
    <dbReference type="NCBI Taxonomy" id="1389203"/>
    <lineage>
        <taxon>Eukaryota</taxon>
        <taxon>Fungi</taxon>
        <taxon>Dikarya</taxon>
        <taxon>Basidiomycota</taxon>
        <taxon>Pucciniomycotina</taxon>
        <taxon>Pucciniomycetes</taxon>
        <taxon>Pucciniales</taxon>
        <taxon>Sphaerophragmiaceae</taxon>
        <taxon>Austropuccinia</taxon>
    </lineage>
</organism>
<dbReference type="Proteomes" id="UP000765509">
    <property type="component" value="Unassembled WGS sequence"/>
</dbReference>
<name>A0A9Q3D343_9BASI</name>
<feature type="transmembrane region" description="Helical" evidence="8">
    <location>
        <begin position="263"/>
        <end position="282"/>
    </location>
</feature>
<gene>
    <name evidence="9" type="ORF">O181_035629</name>
</gene>
<protein>
    <recommendedName>
        <fullName evidence="11">OPT superfamily oligopeptide transporter</fullName>
    </recommendedName>
</protein>
<evidence type="ECO:0000313" key="10">
    <source>
        <dbReference type="Proteomes" id="UP000765509"/>
    </source>
</evidence>
<dbReference type="OrthoDB" id="627262at2759"/>
<feature type="transmembrane region" description="Helical" evidence="8">
    <location>
        <begin position="36"/>
        <end position="58"/>
    </location>
</feature>
<accession>A0A9Q3D343</accession>
<keyword evidence="3" id="KW-0813">Transport</keyword>
<keyword evidence="4 8" id="KW-0812">Transmembrane</keyword>
<feature type="transmembrane region" description="Helical" evidence="8">
    <location>
        <begin position="496"/>
        <end position="517"/>
    </location>
</feature>
<feature type="transmembrane region" description="Helical" evidence="8">
    <location>
        <begin position="64"/>
        <end position="83"/>
    </location>
</feature>
<reference evidence="9" key="1">
    <citation type="submission" date="2021-03" db="EMBL/GenBank/DDBJ databases">
        <title>Draft genome sequence of rust myrtle Austropuccinia psidii MF-1, a brazilian biotype.</title>
        <authorList>
            <person name="Quecine M.C."/>
            <person name="Pachon D.M.R."/>
            <person name="Bonatelli M.L."/>
            <person name="Correr F.H."/>
            <person name="Franceschini L.M."/>
            <person name="Leite T.F."/>
            <person name="Margarido G.R.A."/>
            <person name="Almeida C.A."/>
            <person name="Ferrarezi J.A."/>
            <person name="Labate C.A."/>
        </authorList>
    </citation>
    <scope>NUCLEOTIDE SEQUENCE</scope>
    <source>
        <strain evidence="9">MF-1</strain>
    </source>
</reference>
<feature type="transmembrane region" description="Helical" evidence="8">
    <location>
        <begin position="104"/>
        <end position="122"/>
    </location>
</feature>
<evidence type="ECO:0000256" key="8">
    <source>
        <dbReference type="SAM" id="Phobius"/>
    </source>
</evidence>
<evidence type="ECO:0000256" key="3">
    <source>
        <dbReference type="ARBA" id="ARBA00022448"/>
    </source>
</evidence>
<feature type="transmembrane region" description="Helical" evidence="8">
    <location>
        <begin position="289"/>
        <end position="308"/>
    </location>
</feature>
<evidence type="ECO:0000256" key="7">
    <source>
        <dbReference type="SAM" id="MobiDB-lite"/>
    </source>
</evidence>
<keyword evidence="6 8" id="KW-0472">Membrane</keyword>
<feature type="transmembrane region" description="Helical" evidence="8">
    <location>
        <begin position="593"/>
        <end position="610"/>
    </location>
</feature>
<feature type="transmembrane region" description="Helical" evidence="8">
    <location>
        <begin position="142"/>
        <end position="160"/>
    </location>
</feature>